<dbReference type="WBParaSite" id="jg17793">
    <property type="protein sequence ID" value="jg17793"/>
    <property type="gene ID" value="jg17793"/>
</dbReference>
<evidence type="ECO:0000256" key="1">
    <source>
        <dbReference type="SAM" id="Phobius"/>
    </source>
</evidence>
<proteinExistence type="predicted"/>
<dbReference type="Proteomes" id="UP000887574">
    <property type="component" value="Unplaced"/>
</dbReference>
<dbReference type="AlphaFoldDB" id="A0A915DA98"/>
<keyword evidence="1" id="KW-1133">Transmembrane helix</keyword>
<evidence type="ECO:0000313" key="3">
    <source>
        <dbReference type="WBParaSite" id="jg17793"/>
    </source>
</evidence>
<keyword evidence="2" id="KW-1185">Reference proteome</keyword>
<keyword evidence="1" id="KW-0472">Membrane</keyword>
<reference evidence="3" key="1">
    <citation type="submission" date="2022-11" db="UniProtKB">
        <authorList>
            <consortium name="WormBaseParasite"/>
        </authorList>
    </citation>
    <scope>IDENTIFICATION</scope>
</reference>
<feature type="transmembrane region" description="Helical" evidence="1">
    <location>
        <begin position="21"/>
        <end position="40"/>
    </location>
</feature>
<keyword evidence="1" id="KW-0812">Transmembrane</keyword>
<organism evidence="2 3">
    <name type="scientific">Ditylenchus dipsaci</name>
    <dbReference type="NCBI Taxonomy" id="166011"/>
    <lineage>
        <taxon>Eukaryota</taxon>
        <taxon>Metazoa</taxon>
        <taxon>Ecdysozoa</taxon>
        <taxon>Nematoda</taxon>
        <taxon>Chromadorea</taxon>
        <taxon>Rhabditida</taxon>
        <taxon>Tylenchina</taxon>
        <taxon>Tylenchomorpha</taxon>
        <taxon>Sphaerularioidea</taxon>
        <taxon>Anguinidae</taxon>
        <taxon>Anguininae</taxon>
        <taxon>Ditylenchus</taxon>
    </lineage>
</organism>
<evidence type="ECO:0000313" key="2">
    <source>
        <dbReference type="Proteomes" id="UP000887574"/>
    </source>
</evidence>
<name>A0A915DA98_9BILA</name>
<sequence>MLGRKFGPQMLGRKCRSPLQLVFQAFWPLLFTVFGVFQIYCSEAVLIHEKSPSNTQVSQPPHPSSQNLCSRLLLPLAVRPTPTGTQDYYLQQQQHQPANNNELNLLLQYLEKRSASQLLDPTLEETRDIRSPLGTMRFAKEAVSSAKETH</sequence>
<protein>
    <submittedName>
        <fullName evidence="3">Uncharacterized protein</fullName>
    </submittedName>
</protein>
<accession>A0A915DA98</accession>